<dbReference type="GeneID" id="20198115"/>
<dbReference type="InterPro" id="IPR036179">
    <property type="entry name" value="Ig-like_dom_sf"/>
</dbReference>
<organism evidence="2 3">
    <name type="scientific">Helobdella robusta</name>
    <name type="common">Californian leech</name>
    <dbReference type="NCBI Taxonomy" id="6412"/>
    <lineage>
        <taxon>Eukaryota</taxon>
        <taxon>Metazoa</taxon>
        <taxon>Spiralia</taxon>
        <taxon>Lophotrochozoa</taxon>
        <taxon>Annelida</taxon>
        <taxon>Clitellata</taxon>
        <taxon>Hirudinea</taxon>
        <taxon>Rhynchobdellida</taxon>
        <taxon>Glossiphoniidae</taxon>
        <taxon>Helobdella</taxon>
    </lineage>
</organism>
<dbReference type="SUPFAM" id="SSF48726">
    <property type="entry name" value="Immunoglobulin"/>
    <property type="match status" value="1"/>
</dbReference>
<dbReference type="EMBL" id="AMQM01000171">
    <property type="status" value="NOT_ANNOTATED_CDS"/>
    <property type="molecule type" value="Genomic_DNA"/>
</dbReference>
<dbReference type="CTD" id="20198115"/>
<accession>T1ENG5</accession>
<sequence>MIIISDFKDEVQFQPELVGSCRYVSSYSFGLSYRQFVKFVESYLYGILTYQCRNVKVGALSFVVTHDTFRDKIKNLKPENGGSYECTIKNEYGLARSLAYLTVECRLC</sequence>
<reference evidence="1 3" key="2">
    <citation type="journal article" date="2013" name="Nature">
        <title>Insights into bilaterian evolution from three spiralian genomes.</title>
        <authorList>
            <person name="Simakov O."/>
            <person name="Marletaz F."/>
            <person name="Cho S.J."/>
            <person name="Edsinger-Gonzales E."/>
            <person name="Havlak P."/>
            <person name="Hellsten U."/>
            <person name="Kuo D.H."/>
            <person name="Larsson T."/>
            <person name="Lv J."/>
            <person name="Arendt D."/>
            <person name="Savage R."/>
            <person name="Osoegawa K."/>
            <person name="de Jong P."/>
            <person name="Grimwood J."/>
            <person name="Chapman J.A."/>
            <person name="Shapiro H."/>
            <person name="Aerts A."/>
            <person name="Otillar R.P."/>
            <person name="Terry A.Y."/>
            <person name="Boore J.L."/>
            <person name="Grigoriev I.V."/>
            <person name="Lindberg D.R."/>
            <person name="Seaver E.C."/>
            <person name="Weisblat D.A."/>
            <person name="Putnam N.H."/>
            <person name="Rokhsar D.S."/>
        </authorList>
    </citation>
    <scope>NUCLEOTIDE SEQUENCE</scope>
</reference>
<dbReference type="EMBL" id="KB095811">
    <property type="protein sequence ID" value="ESO12456.1"/>
    <property type="molecule type" value="Genomic_DNA"/>
</dbReference>
<name>T1ENG5_HELRO</name>
<evidence type="ECO:0008006" key="4">
    <source>
        <dbReference type="Google" id="ProtNLM"/>
    </source>
</evidence>
<reference evidence="2" key="3">
    <citation type="submission" date="2015-06" db="UniProtKB">
        <authorList>
            <consortium name="EnsemblMetazoa"/>
        </authorList>
    </citation>
    <scope>IDENTIFICATION</scope>
</reference>
<dbReference type="AlphaFoldDB" id="T1ENG5"/>
<dbReference type="Proteomes" id="UP000015101">
    <property type="component" value="Unassembled WGS sequence"/>
</dbReference>
<dbReference type="EnsemblMetazoa" id="HelroT158990">
    <property type="protein sequence ID" value="HelroP158990"/>
    <property type="gene ID" value="HelroG158990"/>
</dbReference>
<evidence type="ECO:0000313" key="2">
    <source>
        <dbReference type="EnsemblMetazoa" id="HelroP158990"/>
    </source>
</evidence>
<protein>
    <recommendedName>
        <fullName evidence="4">Immunoglobulin I-set domain-containing protein</fullName>
    </recommendedName>
</protein>
<evidence type="ECO:0000313" key="3">
    <source>
        <dbReference type="Proteomes" id="UP000015101"/>
    </source>
</evidence>
<keyword evidence="3" id="KW-1185">Reference proteome</keyword>
<gene>
    <name evidence="2" type="primary">20198115</name>
    <name evidence="1" type="ORF">HELRODRAFT_158990</name>
</gene>
<dbReference type="Gene3D" id="2.60.40.10">
    <property type="entry name" value="Immunoglobulins"/>
    <property type="match status" value="1"/>
</dbReference>
<proteinExistence type="predicted"/>
<evidence type="ECO:0000313" key="1">
    <source>
        <dbReference type="EMBL" id="ESO12456.1"/>
    </source>
</evidence>
<dbReference type="RefSeq" id="XP_009009176.1">
    <property type="nucleotide sequence ID" value="XM_009010928.1"/>
</dbReference>
<dbReference type="HOGENOM" id="CLU_2199754_0_0_1"/>
<reference evidence="3" key="1">
    <citation type="submission" date="2012-12" db="EMBL/GenBank/DDBJ databases">
        <authorList>
            <person name="Hellsten U."/>
            <person name="Grimwood J."/>
            <person name="Chapman J.A."/>
            <person name="Shapiro H."/>
            <person name="Aerts A."/>
            <person name="Otillar R.P."/>
            <person name="Terry A.Y."/>
            <person name="Boore J.L."/>
            <person name="Simakov O."/>
            <person name="Marletaz F."/>
            <person name="Cho S.-J."/>
            <person name="Edsinger-Gonzales E."/>
            <person name="Havlak P."/>
            <person name="Kuo D.-H."/>
            <person name="Larsson T."/>
            <person name="Lv J."/>
            <person name="Arendt D."/>
            <person name="Savage R."/>
            <person name="Osoegawa K."/>
            <person name="de Jong P."/>
            <person name="Lindberg D.R."/>
            <person name="Seaver E.C."/>
            <person name="Weisblat D.A."/>
            <person name="Putnam N.H."/>
            <person name="Grigoriev I.V."/>
            <person name="Rokhsar D.S."/>
        </authorList>
    </citation>
    <scope>NUCLEOTIDE SEQUENCE</scope>
</reference>
<dbReference type="KEGG" id="hro:HELRODRAFT_158990"/>
<dbReference type="InParanoid" id="T1ENG5"/>
<dbReference type="InterPro" id="IPR013783">
    <property type="entry name" value="Ig-like_fold"/>
</dbReference>